<evidence type="ECO:0000256" key="1">
    <source>
        <dbReference type="SAM" id="Coils"/>
    </source>
</evidence>
<dbReference type="PANTHER" id="PTHR42070">
    <property type="entry name" value="FILAMENT ASSOCIATED PROTEIN, PUTATIVE (AFU_ORTHOLOGUE AFUA_8G06630)-RELATED"/>
    <property type="match status" value="1"/>
</dbReference>
<dbReference type="AlphaFoldDB" id="A0A6A5QQ32"/>
<sequence>MPSIASPTSTLSDHISDDAPSRRKSRVSAEHTLNRVRENQRRHRARQRDRVAFLEKQLADTEQQLAEARQEIAFLKASQEATSIMCRNEQSILPKDIASPCVVHDEVTQTEQLEMAPLDPYLSSTDISNAFIIDIDTLSLPSPVPNQSLSLPGPPPCCSDPLPSTNPDPECSTCATKPLPSPSESTTPCAQAFVLISQQNFRNLDPETIRMWLAQGLRRARKDGEGCRVENGALLRLLDYMSSF</sequence>
<feature type="compositionally biased region" description="Polar residues" evidence="2">
    <location>
        <begin position="1"/>
        <end position="13"/>
    </location>
</feature>
<dbReference type="Proteomes" id="UP000800096">
    <property type="component" value="Unassembled WGS sequence"/>
</dbReference>
<name>A0A6A5QQ32_AMPQU</name>
<reference evidence="3" key="1">
    <citation type="journal article" date="2020" name="Stud. Mycol.">
        <title>101 Dothideomycetes genomes: a test case for predicting lifestyles and emergence of pathogens.</title>
        <authorList>
            <person name="Haridas S."/>
            <person name="Albert R."/>
            <person name="Binder M."/>
            <person name="Bloem J."/>
            <person name="Labutti K."/>
            <person name="Salamov A."/>
            <person name="Andreopoulos B."/>
            <person name="Baker S."/>
            <person name="Barry K."/>
            <person name="Bills G."/>
            <person name="Bluhm B."/>
            <person name="Cannon C."/>
            <person name="Castanera R."/>
            <person name="Culley D."/>
            <person name="Daum C."/>
            <person name="Ezra D."/>
            <person name="Gonzalez J."/>
            <person name="Henrissat B."/>
            <person name="Kuo A."/>
            <person name="Liang C."/>
            <person name="Lipzen A."/>
            <person name="Lutzoni F."/>
            <person name="Magnuson J."/>
            <person name="Mondo S."/>
            <person name="Nolan M."/>
            <person name="Ohm R."/>
            <person name="Pangilinan J."/>
            <person name="Park H.-J."/>
            <person name="Ramirez L."/>
            <person name="Alfaro M."/>
            <person name="Sun H."/>
            <person name="Tritt A."/>
            <person name="Yoshinaga Y."/>
            <person name="Zwiers L.-H."/>
            <person name="Turgeon B."/>
            <person name="Goodwin S."/>
            <person name="Spatafora J."/>
            <person name="Crous P."/>
            <person name="Grigoriev I."/>
        </authorList>
    </citation>
    <scope>NUCLEOTIDE SEQUENCE</scope>
    <source>
        <strain evidence="3">HMLAC05119</strain>
    </source>
</reference>
<feature type="coiled-coil region" evidence="1">
    <location>
        <begin position="37"/>
        <end position="78"/>
    </location>
</feature>
<organism evidence="3 4">
    <name type="scientific">Ampelomyces quisqualis</name>
    <name type="common">Powdery mildew agent</name>
    <dbReference type="NCBI Taxonomy" id="50730"/>
    <lineage>
        <taxon>Eukaryota</taxon>
        <taxon>Fungi</taxon>
        <taxon>Dikarya</taxon>
        <taxon>Ascomycota</taxon>
        <taxon>Pezizomycotina</taxon>
        <taxon>Dothideomycetes</taxon>
        <taxon>Pleosporomycetidae</taxon>
        <taxon>Pleosporales</taxon>
        <taxon>Pleosporineae</taxon>
        <taxon>Phaeosphaeriaceae</taxon>
        <taxon>Ampelomyces</taxon>
    </lineage>
</organism>
<dbReference type="OrthoDB" id="4505928at2759"/>
<accession>A0A6A5QQ32</accession>
<gene>
    <name evidence="3" type="ORF">BDU57DRAFT_450635</name>
</gene>
<protein>
    <recommendedName>
        <fullName evidence="5">BZIP domain-containing protein</fullName>
    </recommendedName>
</protein>
<evidence type="ECO:0008006" key="5">
    <source>
        <dbReference type="Google" id="ProtNLM"/>
    </source>
</evidence>
<keyword evidence="1" id="KW-0175">Coiled coil</keyword>
<feature type="compositionally biased region" description="Basic and acidic residues" evidence="2">
    <location>
        <begin position="14"/>
        <end position="30"/>
    </location>
</feature>
<keyword evidence="4" id="KW-1185">Reference proteome</keyword>
<proteinExistence type="predicted"/>
<feature type="region of interest" description="Disordered" evidence="2">
    <location>
        <begin position="1"/>
        <end position="30"/>
    </location>
</feature>
<evidence type="ECO:0000313" key="3">
    <source>
        <dbReference type="EMBL" id="KAF1916644.1"/>
    </source>
</evidence>
<dbReference type="PANTHER" id="PTHR42070:SF1">
    <property type="entry name" value="FILAMENT ASSOCIATED PROTEIN, PUTATIVE (AFU_ORTHOLOGUE AFUA_8G06630)-RELATED"/>
    <property type="match status" value="1"/>
</dbReference>
<evidence type="ECO:0000256" key="2">
    <source>
        <dbReference type="SAM" id="MobiDB-lite"/>
    </source>
</evidence>
<evidence type="ECO:0000313" key="4">
    <source>
        <dbReference type="Proteomes" id="UP000800096"/>
    </source>
</evidence>
<dbReference type="EMBL" id="ML979135">
    <property type="protein sequence ID" value="KAF1916644.1"/>
    <property type="molecule type" value="Genomic_DNA"/>
</dbReference>